<keyword evidence="3" id="KW-1185">Reference proteome</keyword>
<comment type="caution">
    <text evidence="2">The sequence shown here is derived from an EMBL/GenBank/DDBJ whole genome shotgun (WGS) entry which is preliminary data.</text>
</comment>
<reference evidence="2 3" key="1">
    <citation type="submission" date="2023-12" db="EMBL/GenBank/DDBJ databases">
        <title>Description of Novel Strain Fulvimarina sp. 2208YS6-2-32 isolated from Uroteuthis (Photololigo) edulis.</title>
        <authorList>
            <person name="Park J.-S."/>
        </authorList>
    </citation>
    <scope>NUCLEOTIDE SEQUENCE [LARGE SCALE GENOMIC DNA]</scope>
    <source>
        <strain evidence="2 3">2208YS6-2-32</strain>
    </source>
</reference>
<name>A0ABU5I6P7_9HYPH</name>
<organism evidence="2 3">
    <name type="scientific">Fulvimarina uroteuthidis</name>
    <dbReference type="NCBI Taxonomy" id="3098149"/>
    <lineage>
        <taxon>Bacteria</taxon>
        <taxon>Pseudomonadati</taxon>
        <taxon>Pseudomonadota</taxon>
        <taxon>Alphaproteobacteria</taxon>
        <taxon>Hyphomicrobiales</taxon>
        <taxon>Aurantimonadaceae</taxon>
        <taxon>Fulvimarina</taxon>
    </lineage>
</organism>
<protein>
    <submittedName>
        <fullName evidence="2">Alpha/beta hydrolase</fullName>
    </submittedName>
</protein>
<proteinExistence type="predicted"/>
<dbReference type="Proteomes" id="UP001294412">
    <property type="component" value="Unassembled WGS sequence"/>
</dbReference>
<gene>
    <name evidence="2" type="ORF">U0C82_18190</name>
</gene>
<dbReference type="RefSeq" id="WP_322189166.1">
    <property type="nucleotide sequence ID" value="NZ_JAXLPB010000009.1"/>
</dbReference>
<dbReference type="GO" id="GO:0016787">
    <property type="term" value="F:hydrolase activity"/>
    <property type="evidence" value="ECO:0007669"/>
    <property type="project" value="UniProtKB-KW"/>
</dbReference>
<dbReference type="SUPFAM" id="SSF53474">
    <property type="entry name" value="alpha/beta-Hydrolases"/>
    <property type="match status" value="1"/>
</dbReference>
<sequence>MLKPQAKQVLDDLGRKASVQVTPRDAAQRLEQARAMTGAMADYSGSAPDGILDEEIEVAGAAGPVKVRLYKPTMVERSQLLIWYHGGGAMAGSLDSHDTALRQLCRASGRVIASVDYRLAPEHISPMPQNDCIAATKDLMDRVSELGCELSGIAIGGDSIGGMFAALVAIALRDAGEALPDMMVMLYPNADLRPDRDFASLKSESGHVMTQASLIYENTLFVPDEPGRAAPDVSPLMAPDLTGLPRTLLVTCEHDPLRDEGEAFGERLEEAGIAVRRHRLDGMIHGIFQMAGWIDEGSELQEMVAAFLREAQ</sequence>
<dbReference type="Gene3D" id="3.40.50.1820">
    <property type="entry name" value="alpha/beta hydrolase"/>
    <property type="match status" value="1"/>
</dbReference>
<dbReference type="EMBL" id="JAXLPB010000009">
    <property type="protein sequence ID" value="MDY8111061.1"/>
    <property type="molecule type" value="Genomic_DNA"/>
</dbReference>
<evidence type="ECO:0000259" key="1">
    <source>
        <dbReference type="Pfam" id="PF07859"/>
    </source>
</evidence>
<keyword evidence="2" id="KW-0378">Hydrolase</keyword>
<dbReference type="PANTHER" id="PTHR23025">
    <property type="entry name" value="TRIACYLGLYCEROL LIPASE"/>
    <property type="match status" value="1"/>
</dbReference>
<dbReference type="PANTHER" id="PTHR23025:SF4">
    <property type="entry name" value="ALPHA_BETA HYDROLASE FOLD-3 DOMAIN-CONTAINING PROTEIN"/>
    <property type="match status" value="1"/>
</dbReference>
<dbReference type="Pfam" id="PF07859">
    <property type="entry name" value="Abhydrolase_3"/>
    <property type="match status" value="1"/>
</dbReference>
<evidence type="ECO:0000313" key="3">
    <source>
        <dbReference type="Proteomes" id="UP001294412"/>
    </source>
</evidence>
<feature type="domain" description="Alpha/beta hydrolase fold-3" evidence="1">
    <location>
        <begin position="81"/>
        <end position="288"/>
    </location>
</feature>
<evidence type="ECO:0000313" key="2">
    <source>
        <dbReference type="EMBL" id="MDY8111061.1"/>
    </source>
</evidence>
<dbReference type="InterPro" id="IPR013094">
    <property type="entry name" value="AB_hydrolase_3"/>
</dbReference>
<accession>A0ABU5I6P7</accession>
<dbReference type="InterPro" id="IPR029058">
    <property type="entry name" value="AB_hydrolase_fold"/>
</dbReference>